<proteinExistence type="predicted"/>
<feature type="signal peptide" evidence="1">
    <location>
        <begin position="1"/>
        <end position="15"/>
    </location>
</feature>
<keyword evidence="1" id="KW-0732">Signal</keyword>
<dbReference type="RefSeq" id="XP_025028045.1">
    <property type="nucleotide sequence ID" value="XM_025172277.1"/>
</dbReference>
<organism evidence="2 5">
    <name type="scientific">Python bivittatus</name>
    <name type="common">Burmese python</name>
    <name type="synonym">Python molurus bivittatus</name>
    <dbReference type="NCBI Taxonomy" id="176946"/>
    <lineage>
        <taxon>Eukaryota</taxon>
        <taxon>Metazoa</taxon>
        <taxon>Chordata</taxon>
        <taxon>Craniata</taxon>
        <taxon>Vertebrata</taxon>
        <taxon>Euteleostomi</taxon>
        <taxon>Lepidosauria</taxon>
        <taxon>Squamata</taxon>
        <taxon>Bifurcata</taxon>
        <taxon>Unidentata</taxon>
        <taxon>Episquamata</taxon>
        <taxon>Toxicofera</taxon>
        <taxon>Serpentes</taxon>
        <taxon>Henophidia</taxon>
        <taxon>Pythonidae</taxon>
        <taxon>Python</taxon>
    </lineage>
</organism>
<accession>A0A9F5IMM8</accession>
<feature type="chain" id="PRO_5044698287" evidence="1">
    <location>
        <begin position="16"/>
        <end position="156"/>
    </location>
</feature>
<dbReference type="RefSeq" id="XP_025028044.1">
    <property type="nucleotide sequence ID" value="XM_025172276.1"/>
</dbReference>
<protein>
    <submittedName>
        <fullName evidence="3 4">Interleukin-7-like</fullName>
    </submittedName>
</protein>
<dbReference type="RefSeq" id="XP_025028043.1">
    <property type="nucleotide sequence ID" value="XM_025172275.1"/>
</dbReference>
<sequence length="156" mass="17835">MILPLFLVLAPEASSDFMTEIRNDYENILINIIIHLEKLLSQNSTSSCNLKNNTYHHDSFKNKTIYYLASCLSKMANCSIISSDLKSAMENVSHLTLEILKNGYTVKLHKGRCCPQCRKVSKRSDCTHTLCRVKNLVSALSSWWKKFLYHDYPQGG</sequence>
<evidence type="ECO:0000313" key="3">
    <source>
        <dbReference type="RefSeq" id="XP_025028043.1"/>
    </source>
</evidence>
<dbReference type="OrthoDB" id="9829887at2759"/>
<evidence type="ECO:0000256" key="1">
    <source>
        <dbReference type="SAM" id="SignalP"/>
    </source>
</evidence>
<name>A0A9F5IMM8_PYTBI</name>
<evidence type="ECO:0000313" key="5">
    <source>
        <dbReference type="RefSeq" id="XP_025028045.1"/>
    </source>
</evidence>
<evidence type="ECO:0000313" key="2">
    <source>
        <dbReference type="Proteomes" id="UP000695026"/>
    </source>
</evidence>
<dbReference type="Proteomes" id="UP000695026">
    <property type="component" value="Unplaced"/>
</dbReference>
<dbReference type="AlphaFoldDB" id="A0A9F5IMM8"/>
<evidence type="ECO:0000313" key="4">
    <source>
        <dbReference type="RefSeq" id="XP_025028044.1"/>
    </source>
</evidence>
<gene>
    <name evidence="3 4 5" type="primary">LOC112541687</name>
</gene>
<dbReference type="KEGG" id="pbi:112541687"/>
<dbReference type="GeneID" id="112541687"/>
<keyword evidence="2" id="KW-1185">Reference proteome</keyword>
<reference evidence="3 4" key="1">
    <citation type="submission" date="2025-04" db="UniProtKB">
        <authorList>
            <consortium name="RefSeq"/>
        </authorList>
    </citation>
    <scope>IDENTIFICATION</scope>
    <source>
        <tissue evidence="3 4">Liver</tissue>
    </source>
</reference>